<evidence type="ECO:0000256" key="2">
    <source>
        <dbReference type="ARBA" id="ARBA00004924"/>
    </source>
</evidence>
<dbReference type="SUPFAM" id="SSF51905">
    <property type="entry name" value="FAD/NAD(P)-binding domain"/>
    <property type="match status" value="2"/>
</dbReference>
<evidence type="ECO:0000256" key="1">
    <source>
        <dbReference type="ARBA" id="ARBA00001974"/>
    </source>
</evidence>
<evidence type="ECO:0000256" key="4">
    <source>
        <dbReference type="ARBA" id="ARBA00012881"/>
    </source>
</evidence>
<comment type="pathway">
    <text evidence="2">Siderophore biosynthesis.</text>
</comment>
<comment type="cofactor">
    <cofactor evidence="1">
        <name>FAD</name>
        <dbReference type="ChEBI" id="CHEBI:57692"/>
    </cofactor>
</comment>
<protein>
    <recommendedName>
        <fullName evidence="4">L-ornithine N(5)-monooxygenase [NAD(P)H]</fullName>
        <ecNumber evidence="4">1.14.13.196</ecNumber>
    </recommendedName>
</protein>
<evidence type="ECO:0000256" key="3">
    <source>
        <dbReference type="ARBA" id="ARBA00007588"/>
    </source>
</evidence>
<dbReference type="AlphaFoldDB" id="A0A0F2MDH0"/>
<reference evidence="12 13" key="2">
    <citation type="journal article" date="2015" name="Eukaryot. Cell">
        <title>Asexual propagation of a virulent clone complex in a human and feline outbreak of sporotrichosis.</title>
        <authorList>
            <person name="Teixeira Mde M."/>
            <person name="Rodrigues A.M."/>
            <person name="Tsui C.K."/>
            <person name="de Almeida L.G."/>
            <person name="Van Diepeningen A.D."/>
            <person name="van den Ende B.G."/>
            <person name="Fernandes G.F."/>
            <person name="Kano R."/>
            <person name="Hamelin R.C."/>
            <person name="Lopes-Bezerra L.M."/>
            <person name="Vasconcelos A.T."/>
            <person name="de Hoog S."/>
            <person name="de Camargo Z.P."/>
            <person name="Felipe M.S."/>
        </authorList>
    </citation>
    <scope>NUCLEOTIDE SEQUENCE [LARGE SCALE GENOMIC DNA]</scope>
    <source>
        <strain evidence="12 13">1099-18</strain>
    </source>
</reference>
<dbReference type="Gene3D" id="3.50.50.60">
    <property type="entry name" value="FAD/NAD(P)-binding domain"/>
    <property type="match status" value="1"/>
</dbReference>
<dbReference type="EC" id="1.14.13.196" evidence="4"/>
<keyword evidence="8" id="KW-0560">Oxidoreductase</keyword>
<feature type="region of interest" description="Disordered" evidence="11">
    <location>
        <begin position="449"/>
        <end position="475"/>
    </location>
</feature>
<evidence type="ECO:0000256" key="8">
    <source>
        <dbReference type="ARBA" id="ARBA00023002"/>
    </source>
</evidence>
<dbReference type="PANTHER" id="PTHR42802">
    <property type="entry name" value="MONOOXYGENASE"/>
    <property type="match status" value="1"/>
</dbReference>
<comment type="caution">
    <text evidence="12">The sequence shown here is derived from an EMBL/GenBank/DDBJ whole genome shotgun (WGS) entry which is preliminary data.</text>
</comment>
<evidence type="ECO:0000256" key="9">
    <source>
        <dbReference type="ARBA" id="ARBA00047598"/>
    </source>
</evidence>
<comment type="catalytic activity">
    <reaction evidence="9">
        <text>L-ornithine + NADPH + O2 = N(5)-hydroxy-L-ornithine + NADP(+) + H2O</text>
        <dbReference type="Rhea" id="RHEA:41508"/>
        <dbReference type="ChEBI" id="CHEBI:15377"/>
        <dbReference type="ChEBI" id="CHEBI:15379"/>
        <dbReference type="ChEBI" id="CHEBI:46911"/>
        <dbReference type="ChEBI" id="CHEBI:57783"/>
        <dbReference type="ChEBI" id="CHEBI:58349"/>
        <dbReference type="ChEBI" id="CHEBI:78275"/>
        <dbReference type="EC" id="1.14.13.196"/>
    </reaction>
</comment>
<dbReference type="RefSeq" id="XP_016589581.1">
    <property type="nucleotide sequence ID" value="XM_016728525.1"/>
</dbReference>
<accession>A0A0F2MDH0</accession>
<evidence type="ECO:0000256" key="11">
    <source>
        <dbReference type="SAM" id="MobiDB-lite"/>
    </source>
</evidence>
<keyword evidence="7" id="KW-0521">NADP</keyword>
<evidence type="ECO:0000313" key="13">
    <source>
        <dbReference type="Proteomes" id="UP000033710"/>
    </source>
</evidence>
<dbReference type="GO" id="GO:0016491">
    <property type="term" value="F:oxidoreductase activity"/>
    <property type="evidence" value="ECO:0007669"/>
    <property type="project" value="UniProtKB-KW"/>
</dbReference>
<evidence type="ECO:0000256" key="5">
    <source>
        <dbReference type="ARBA" id="ARBA00022630"/>
    </source>
</evidence>
<dbReference type="VEuPathDB" id="FungiDB:SPSK_01616"/>
<reference evidence="12 13" key="1">
    <citation type="journal article" date="2014" name="BMC Genomics">
        <title>Comparative genomics of the major fungal agents of human and animal Sporotrichosis: Sporothrix schenckii and Sporothrix brasiliensis.</title>
        <authorList>
            <person name="Teixeira M.M."/>
            <person name="de Almeida L.G."/>
            <person name="Kubitschek-Barreira P."/>
            <person name="Alves F.L."/>
            <person name="Kioshima E.S."/>
            <person name="Abadio A.K."/>
            <person name="Fernandes L."/>
            <person name="Derengowski L.S."/>
            <person name="Ferreira K.S."/>
            <person name="Souza R.C."/>
            <person name="Ruiz J.C."/>
            <person name="de Andrade N.C."/>
            <person name="Paes H.C."/>
            <person name="Nicola A.M."/>
            <person name="Albuquerque P."/>
            <person name="Gerber A.L."/>
            <person name="Martins V.P."/>
            <person name="Peconick L.D."/>
            <person name="Neto A.V."/>
            <person name="Chaucanez C.B."/>
            <person name="Silva P.A."/>
            <person name="Cunha O.L."/>
            <person name="de Oliveira F.F."/>
            <person name="dos Santos T.C."/>
            <person name="Barros A.L."/>
            <person name="Soares M.A."/>
            <person name="de Oliveira L.M."/>
            <person name="Marini M.M."/>
            <person name="Villalobos-Duno H."/>
            <person name="Cunha M.M."/>
            <person name="de Hoog S."/>
            <person name="da Silveira J.F."/>
            <person name="Henrissat B."/>
            <person name="Nino-Vega G.A."/>
            <person name="Cisalpino P.S."/>
            <person name="Mora-Montes H.M."/>
            <person name="Almeida S.R."/>
            <person name="Stajich J.E."/>
            <person name="Lopes-Bezerra L.M."/>
            <person name="Vasconcelos A.T."/>
            <person name="Felipe M.S."/>
        </authorList>
    </citation>
    <scope>NUCLEOTIDE SEQUENCE [LARGE SCALE GENOMIC DNA]</scope>
    <source>
        <strain evidence="12 13">1099-18</strain>
    </source>
</reference>
<dbReference type="Proteomes" id="UP000033710">
    <property type="component" value="Unassembled WGS sequence"/>
</dbReference>
<proteinExistence type="inferred from homology"/>
<dbReference type="PANTHER" id="PTHR42802:SF1">
    <property type="entry name" value="L-ORNITHINE N(5)-MONOOXYGENASE"/>
    <property type="match status" value="1"/>
</dbReference>
<dbReference type="InterPro" id="IPR025700">
    <property type="entry name" value="Lys/Orn_oxygenase"/>
</dbReference>
<keyword evidence="5" id="KW-0285">Flavoprotein</keyword>
<dbReference type="KEGG" id="ssck:SPSK_01616"/>
<evidence type="ECO:0000313" key="12">
    <source>
        <dbReference type="EMBL" id="KJR86905.1"/>
    </source>
</evidence>
<feature type="compositionally biased region" description="Polar residues" evidence="11">
    <location>
        <begin position="466"/>
        <end position="475"/>
    </location>
</feature>
<comment type="catalytic activity">
    <reaction evidence="10">
        <text>L-ornithine + NADH + O2 = N(5)-hydroxy-L-ornithine + NAD(+) + H2O</text>
        <dbReference type="Rhea" id="RHEA:41512"/>
        <dbReference type="ChEBI" id="CHEBI:15377"/>
        <dbReference type="ChEBI" id="CHEBI:15379"/>
        <dbReference type="ChEBI" id="CHEBI:46911"/>
        <dbReference type="ChEBI" id="CHEBI:57540"/>
        <dbReference type="ChEBI" id="CHEBI:57945"/>
        <dbReference type="ChEBI" id="CHEBI:78275"/>
        <dbReference type="EC" id="1.14.13.196"/>
    </reaction>
</comment>
<name>A0A0F2MDH0_SPOSC</name>
<dbReference type="PRINTS" id="PR00368">
    <property type="entry name" value="FADPNR"/>
</dbReference>
<organism evidence="12 13">
    <name type="scientific">Sporothrix schenckii 1099-18</name>
    <dbReference type="NCBI Taxonomy" id="1397361"/>
    <lineage>
        <taxon>Eukaryota</taxon>
        <taxon>Fungi</taxon>
        <taxon>Dikarya</taxon>
        <taxon>Ascomycota</taxon>
        <taxon>Pezizomycotina</taxon>
        <taxon>Sordariomycetes</taxon>
        <taxon>Sordariomycetidae</taxon>
        <taxon>Ophiostomatales</taxon>
        <taxon>Ophiostomataceae</taxon>
        <taxon>Sporothrix</taxon>
    </lineage>
</organism>
<feature type="region of interest" description="Disordered" evidence="11">
    <location>
        <begin position="1"/>
        <end position="48"/>
    </location>
</feature>
<dbReference type="GeneID" id="27663802"/>
<sequence length="539" mass="59183">MPAISEAQNMTTSPMTYGNGHCPNSHTSNGVNGRSSVNGTNGTNGVYSTANQSRLRPAVPDEVQDLICVGFGPASLAVAVAVHDTLEAGTLAAPPKILFLEKQHGFAWHAGMLLPGAKMQISYIKDLATLRNPRSAFTFTNYLHENGRLVDFTNLGTFLPARAEYEDYLRWCASSFDESVIYDIEVLAVDADVQDGQKIQKTAHDTVSTFRVVARDVTSGREQLYRARNVLIATGGKPSLPVCLSASHPRVIHSSQFAHLVPTILDNQHAPYRVAVVGAGQSAAEIFNNIQELYPNSQTFLVMRSEFLRPSDDSPFVNSIFNPEYIDSLYPKPASYRRNLLVDARPTNYGVVRLELIEHLYDRMYHQRRKLGTDEKKWPHRILGSTQVARVEPGEKDALRLVVEPVQSGTSAEPEVLEVDLVIAATGYERNSHVTMLKGLWPLLPETESKRATSGTDDDSIGTWEVNDTTASDGASPTKMLRVARDYHVEFDATRIAPGSGIWLQGCCEGTHGLSDTLLSVLATRSGEIVESIFGANKR</sequence>
<keyword evidence="6" id="KW-0274">FAD</keyword>
<evidence type="ECO:0000256" key="6">
    <source>
        <dbReference type="ARBA" id="ARBA00022827"/>
    </source>
</evidence>
<dbReference type="OrthoDB" id="3519933at2759"/>
<gene>
    <name evidence="12" type="ORF">SPSK_01616</name>
</gene>
<dbReference type="EMBL" id="AXCR01000005">
    <property type="protein sequence ID" value="KJR86905.1"/>
    <property type="molecule type" value="Genomic_DNA"/>
</dbReference>
<comment type="similarity">
    <text evidence="3">Belongs to the lysine N(6)-hydroxylase/L-ornithine N(5)-oxygenase family.</text>
</comment>
<evidence type="ECO:0000256" key="10">
    <source>
        <dbReference type="ARBA" id="ARBA00049248"/>
    </source>
</evidence>
<dbReference type="GO" id="GO:0006879">
    <property type="term" value="P:intracellular iron ion homeostasis"/>
    <property type="evidence" value="ECO:0007669"/>
    <property type="project" value="TreeGrafter"/>
</dbReference>
<dbReference type="Pfam" id="PF13434">
    <property type="entry name" value="Lys_Orn_oxgnase"/>
    <property type="match status" value="1"/>
</dbReference>
<evidence type="ECO:0000256" key="7">
    <source>
        <dbReference type="ARBA" id="ARBA00022857"/>
    </source>
</evidence>
<dbReference type="InterPro" id="IPR036188">
    <property type="entry name" value="FAD/NAD-bd_sf"/>
</dbReference>